<dbReference type="Pfam" id="PF00583">
    <property type="entry name" value="Acetyltransf_1"/>
    <property type="match status" value="1"/>
</dbReference>
<dbReference type="Gene3D" id="3.40.630.30">
    <property type="match status" value="1"/>
</dbReference>
<dbReference type="RefSeq" id="WP_395807056.1">
    <property type="nucleotide sequence ID" value="NZ_CP043494.1"/>
</dbReference>
<dbReference type="SUPFAM" id="SSF55729">
    <property type="entry name" value="Acyl-CoA N-acyltransferases (Nat)"/>
    <property type="match status" value="1"/>
</dbReference>
<dbReference type="InterPro" id="IPR050769">
    <property type="entry name" value="NAT_camello-type"/>
</dbReference>
<name>A0ABY9X1N5_9BACT</name>
<reference evidence="3 4" key="1">
    <citation type="submission" date="2019-08" db="EMBL/GenBank/DDBJ databases">
        <title>Archangium and Cystobacter genomes.</title>
        <authorList>
            <person name="Chen I.-C.K."/>
            <person name="Wielgoss S."/>
        </authorList>
    </citation>
    <scope>NUCLEOTIDE SEQUENCE [LARGE SCALE GENOMIC DNA]</scope>
    <source>
        <strain evidence="3 4">Cbm 6</strain>
    </source>
</reference>
<dbReference type="CDD" id="cd04301">
    <property type="entry name" value="NAT_SF"/>
    <property type="match status" value="1"/>
</dbReference>
<dbReference type="PANTHER" id="PTHR13947:SF37">
    <property type="entry name" value="LD18367P"/>
    <property type="match status" value="1"/>
</dbReference>
<dbReference type="EMBL" id="CP043494">
    <property type="protein sequence ID" value="WNG49307.1"/>
    <property type="molecule type" value="Genomic_DNA"/>
</dbReference>
<dbReference type="PANTHER" id="PTHR13947">
    <property type="entry name" value="GNAT FAMILY N-ACETYLTRANSFERASE"/>
    <property type="match status" value="1"/>
</dbReference>
<evidence type="ECO:0000313" key="4">
    <source>
        <dbReference type="Proteomes" id="UP001611383"/>
    </source>
</evidence>
<keyword evidence="4" id="KW-1185">Reference proteome</keyword>
<keyword evidence="1" id="KW-0808">Transferase</keyword>
<organism evidence="3 4">
    <name type="scientific">Archangium minus</name>
    <dbReference type="NCBI Taxonomy" id="83450"/>
    <lineage>
        <taxon>Bacteria</taxon>
        <taxon>Pseudomonadati</taxon>
        <taxon>Myxococcota</taxon>
        <taxon>Myxococcia</taxon>
        <taxon>Myxococcales</taxon>
        <taxon>Cystobacterineae</taxon>
        <taxon>Archangiaceae</taxon>
        <taxon>Archangium</taxon>
    </lineage>
</organism>
<evidence type="ECO:0000259" key="2">
    <source>
        <dbReference type="PROSITE" id="PS51186"/>
    </source>
</evidence>
<dbReference type="PROSITE" id="PS51186">
    <property type="entry name" value="GNAT"/>
    <property type="match status" value="1"/>
</dbReference>
<accession>A0ABY9X1N5</accession>
<evidence type="ECO:0000313" key="3">
    <source>
        <dbReference type="EMBL" id="WNG49307.1"/>
    </source>
</evidence>
<dbReference type="InterPro" id="IPR016181">
    <property type="entry name" value="Acyl_CoA_acyltransferase"/>
</dbReference>
<protein>
    <submittedName>
        <fullName evidence="3">GNAT family N-acetyltransferase</fullName>
    </submittedName>
</protein>
<proteinExistence type="predicted"/>
<dbReference type="Proteomes" id="UP001611383">
    <property type="component" value="Chromosome"/>
</dbReference>
<gene>
    <name evidence="3" type="ORF">F0U60_38190</name>
</gene>
<feature type="domain" description="N-acetyltransferase" evidence="2">
    <location>
        <begin position="1"/>
        <end position="131"/>
    </location>
</feature>
<sequence>MRPDERAPVLRAVEPLAADGELIAARDEREGLMETVTFLLSGSRHVELAREHEAELRLLAVAPAARGRGIGEALVTECIRRARDHGCQRLVLSTQPTMAPAQRLYTRTGFVRAPERDWSKAGSPRLAFTLELARATYRRSADS</sequence>
<dbReference type="InterPro" id="IPR000182">
    <property type="entry name" value="GNAT_dom"/>
</dbReference>
<evidence type="ECO:0000256" key="1">
    <source>
        <dbReference type="ARBA" id="ARBA00022679"/>
    </source>
</evidence>